<organism evidence="2 3">
    <name type="scientific">Mojavia pulchra JT2-VF2</name>
    <dbReference type="NCBI Taxonomy" id="287848"/>
    <lineage>
        <taxon>Bacteria</taxon>
        <taxon>Bacillati</taxon>
        <taxon>Cyanobacteriota</taxon>
        <taxon>Cyanophyceae</taxon>
        <taxon>Nostocales</taxon>
        <taxon>Nostocaceae</taxon>
    </lineage>
</organism>
<evidence type="ECO:0000256" key="1">
    <source>
        <dbReference type="SAM" id="MobiDB-lite"/>
    </source>
</evidence>
<dbReference type="Proteomes" id="UP000715781">
    <property type="component" value="Unassembled WGS sequence"/>
</dbReference>
<proteinExistence type="predicted"/>
<reference evidence="2" key="1">
    <citation type="submission" date="2021-05" db="EMBL/GenBank/DDBJ databases">
        <authorList>
            <person name="Pietrasiak N."/>
            <person name="Ward R."/>
            <person name="Stajich J.E."/>
            <person name="Kurbessoian T."/>
        </authorList>
    </citation>
    <scope>NUCLEOTIDE SEQUENCE</scope>
    <source>
        <strain evidence="2">JT2-VF2</strain>
    </source>
</reference>
<dbReference type="EMBL" id="JAHHHN010000018">
    <property type="protein sequence ID" value="MBW4564111.1"/>
    <property type="molecule type" value="Genomic_DNA"/>
</dbReference>
<gene>
    <name evidence="2" type="ORF">KME32_23815</name>
</gene>
<evidence type="ECO:0000313" key="2">
    <source>
        <dbReference type="EMBL" id="MBW4564111.1"/>
    </source>
</evidence>
<reference evidence="2" key="2">
    <citation type="journal article" date="2022" name="Microbiol. Resour. Announc.">
        <title>Metagenome Sequencing to Explore Phylogenomics of Terrestrial Cyanobacteria.</title>
        <authorList>
            <person name="Ward R.D."/>
            <person name="Stajich J.E."/>
            <person name="Johansen J.R."/>
            <person name="Huntemann M."/>
            <person name="Clum A."/>
            <person name="Foster B."/>
            <person name="Foster B."/>
            <person name="Roux S."/>
            <person name="Palaniappan K."/>
            <person name="Varghese N."/>
            <person name="Mukherjee S."/>
            <person name="Reddy T.B.K."/>
            <person name="Daum C."/>
            <person name="Copeland A."/>
            <person name="Chen I.A."/>
            <person name="Ivanova N.N."/>
            <person name="Kyrpides N.C."/>
            <person name="Shapiro N."/>
            <person name="Eloe-Fadrosh E.A."/>
            <person name="Pietrasiak N."/>
        </authorList>
    </citation>
    <scope>NUCLEOTIDE SEQUENCE</scope>
    <source>
        <strain evidence="2">JT2-VF2</strain>
    </source>
</reference>
<dbReference type="AlphaFoldDB" id="A0A951Q3L9"/>
<comment type="caution">
    <text evidence="2">The sequence shown here is derived from an EMBL/GenBank/DDBJ whole genome shotgun (WGS) entry which is preliminary data.</text>
</comment>
<feature type="compositionally biased region" description="Polar residues" evidence="1">
    <location>
        <begin position="44"/>
        <end position="53"/>
    </location>
</feature>
<evidence type="ECO:0000313" key="3">
    <source>
        <dbReference type="Proteomes" id="UP000715781"/>
    </source>
</evidence>
<name>A0A951Q3L9_9NOST</name>
<protein>
    <submittedName>
        <fullName evidence="2">Uncharacterized protein</fullName>
    </submittedName>
</protein>
<sequence>MGKQIKKVCQHEPGELWTDGCCTSNPPVDNSSMKSNERVVESALGQSLTAQTE</sequence>
<accession>A0A951Q3L9</accession>
<feature type="region of interest" description="Disordered" evidence="1">
    <location>
        <begin position="28"/>
        <end position="53"/>
    </location>
</feature>